<reference evidence="7 8" key="1">
    <citation type="submission" date="2020-08" db="EMBL/GenBank/DDBJ databases">
        <title>Bridging the membrane lipid divide: bacteria of the FCB group superphylum have the potential to synthesize archaeal ether lipids.</title>
        <authorList>
            <person name="Villanueva L."/>
            <person name="Von Meijenfeldt F.A.B."/>
            <person name="Westbye A.B."/>
            <person name="Yadav S."/>
            <person name="Hopmans E.C."/>
            <person name="Dutilh B.E."/>
            <person name="Sinninghe Damste J.S."/>
        </authorList>
    </citation>
    <scope>NUCLEOTIDE SEQUENCE [LARGE SCALE GENOMIC DNA]</scope>
    <source>
        <strain evidence="7">NIOZ-UU27</strain>
    </source>
</reference>
<dbReference type="GO" id="GO:0004045">
    <property type="term" value="F:peptidyl-tRNA hydrolase activity"/>
    <property type="evidence" value="ECO:0007669"/>
    <property type="project" value="UniProtKB-UniRule"/>
</dbReference>
<dbReference type="EC" id="3.1.1.29" evidence="1 6"/>
<feature type="site" description="Discriminates between blocked and unblocked aminoacyl-tRNA" evidence="6">
    <location>
        <position position="9"/>
    </location>
</feature>
<comment type="caution">
    <text evidence="7">The sequence shown here is derived from an EMBL/GenBank/DDBJ whole genome shotgun (WGS) entry which is preliminary data.</text>
</comment>
<comment type="function">
    <text evidence="6">Catalyzes the release of premature peptidyl moieties from peptidyl-tRNA molecules trapped in stalled 50S ribosomal subunits, and thus maintains levels of free tRNAs and 50S ribosomes.</text>
</comment>
<gene>
    <name evidence="6" type="primary">pth</name>
    <name evidence="7" type="ORF">H8E19_15910</name>
</gene>
<comment type="subcellular location">
    <subcellularLocation>
        <location evidence="6">Cytoplasm</location>
    </subcellularLocation>
</comment>
<dbReference type="PANTHER" id="PTHR17224">
    <property type="entry name" value="PEPTIDYL-TRNA HYDROLASE"/>
    <property type="match status" value="1"/>
</dbReference>
<evidence type="ECO:0000256" key="2">
    <source>
        <dbReference type="ARBA" id="ARBA00022555"/>
    </source>
</evidence>
<comment type="similarity">
    <text evidence="6">Belongs to the PTH family.</text>
</comment>
<dbReference type="Gene3D" id="3.40.50.1470">
    <property type="entry name" value="Peptidyl-tRNA hydrolase"/>
    <property type="match status" value="1"/>
</dbReference>
<feature type="binding site" evidence="6">
    <location>
        <position position="66"/>
    </location>
    <ligand>
        <name>tRNA</name>
        <dbReference type="ChEBI" id="CHEBI:17843"/>
    </ligand>
</feature>
<comment type="catalytic activity">
    <reaction evidence="6">
        <text>an N-acyl-L-alpha-aminoacyl-tRNA + H2O = an N-acyl-L-amino acid + a tRNA + H(+)</text>
        <dbReference type="Rhea" id="RHEA:54448"/>
        <dbReference type="Rhea" id="RHEA-COMP:10123"/>
        <dbReference type="Rhea" id="RHEA-COMP:13883"/>
        <dbReference type="ChEBI" id="CHEBI:15377"/>
        <dbReference type="ChEBI" id="CHEBI:15378"/>
        <dbReference type="ChEBI" id="CHEBI:59874"/>
        <dbReference type="ChEBI" id="CHEBI:78442"/>
        <dbReference type="ChEBI" id="CHEBI:138191"/>
        <dbReference type="EC" id="3.1.1.29"/>
    </reaction>
</comment>
<name>A0A8J6N388_9DELT</name>
<dbReference type="CDD" id="cd00462">
    <property type="entry name" value="PTH"/>
    <property type="match status" value="1"/>
</dbReference>
<dbReference type="FunFam" id="3.40.50.1470:FF:000001">
    <property type="entry name" value="Peptidyl-tRNA hydrolase"/>
    <property type="match status" value="1"/>
</dbReference>
<feature type="binding site" evidence="6">
    <location>
        <position position="14"/>
    </location>
    <ligand>
        <name>tRNA</name>
        <dbReference type="ChEBI" id="CHEBI:17843"/>
    </ligand>
</feature>
<dbReference type="NCBIfam" id="TIGR00447">
    <property type="entry name" value="pth"/>
    <property type="match status" value="1"/>
</dbReference>
<organism evidence="7 8">
    <name type="scientific">Candidatus Desulfacyla euxinica</name>
    <dbReference type="NCBI Taxonomy" id="2841693"/>
    <lineage>
        <taxon>Bacteria</taxon>
        <taxon>Deltaproteobacteria</taxon>
        <taxon>Candidatus Desulfacyla</taxon>
    </lineage>
</organism>
<dbReference type="GO" id="GO:0005737">
    <property type="term" value="C:cytoplasm"/>
    <property type="evidence" value="ECO:0007669"/>
    <property type="project" value="UniProtKB-SubCell"/>
</dbReference>
<dbReference type="Pfam" id="PF01195">
    <property type="entry name" value="Pept_tRNA_hydro"/>
    <property type="match status" value="1"/>
</dbReference>
<evidence type="ECO:0000256" key="5">
    <source>
        <dbReference type="ARBA" id="ARBA00050038"/>
    </source>
</evidence>
<proteinExistence type="inferred from homology"/>
<sequence length="196" mass="21684">MHLIVGLGNPGPGYENSRHNIGFRVIDLWCKDLGLVLKKNLFRSKNIRAEFRGNNIILFCPITFMNLSGEAVRACADYHALETGTILVIHDDLDLPLGRIKVAKDGGSGGHKGVGSIIHHLESTQFSRIKVGIGRPRYGETVEDYVLSPFYTDEKGLAQKAMEMAVNACELFVLEGVESAMNQINCQNLVNKEEKN</sequence>
<comment type="function">
    <text evidence="6">Hydrolyzes ribosome-free peptidyl-tRNAs (with 1 or more amino acids incorporated), which drop off the ribosome during protein synthesis, or as a result of ribosome stalling.</text>
</comment>
<dbReference type="SUPFAM" id="SSF53178">
    <property type="entry name" value="Peptidyl-tRNA hydrolase-like"/>
    <property type="match status" value="1"/>
</dbReference>
<evidence type="ECO:0000313" key="7">
    <source>
        <dbReference type="EMBL" id="MBC8178890.1"/>
    </source>
</evidence>
<dbReference type="AlphaFoldDB" id="A0A8J6N388"/>
<keyword evidence="4 6" id="KW-0694">RNA-binding</keyword>
<dbReference type="EMBL" id="JACNJD010000324">
    <property type="protein sequence ID" value="MBC8178890.1"/>
    <property type="molecule type" value="Genomic_DNA"/>
</dbReference>
<protein>
    <recommendedName>
        <fullName evidence="5 6">Peptidyl-tRNA hydrolase</fullName>
        <shortName evidence="6">Pth</shortName>
        <ecNumber evidence="1 6">3.1.1.29</ecNumber>
    </recommendedName>
</protein>
<dbReference type="HAMAP" id="MF_00083">
    <property type="entry name" value="Pept_tRNA_hydro_bact"/>
    <property type="match status" value="1"/>
</dbReference>
<dbReference type="Proteomes" id="UP000650524">
    <property type="component" value="Unassembled WGS sequence"/>
</dbReference>
<feature type="site" description="Stabilizes the basic form of H active site to accept a proton" evidence="6">
    <location>
        <position position="91"/>
    </location>
</feature>
<dbReference type="GO" id="GO:0006515">
    <property type="term" value="P:protein quality control for misfolded or incompletely synthesized proteins"/>
    <property type="evidence" value="ECO:0007669"/>
    <property type="project" value="UniProtKB-UniRule"/>
</dbReference>
<evidence type="ECO:0000256" key="6">
    <source>
        <dbReference type="HAMAP-Rule" id="MF_00083"/>
    </source>
</evidence>
<evidence type="ECO:0000256" key="1">
    <source>
        <dbReference type="ARBA" id="ARBA00013260"/>
    </source>
</evidence>
<keyword evidence="6" id="KW-0963">Cytoplasm</keyword>
<dbReference type="InterPro" id="IPR001328">
    <property type="entry name" value="Pept_tRNA_hydro"/>
</dbReference>
<keyword evidence="3 6" id="KW-0378">Hydrolase</keyword>
<evidence type="ECO:0000313" key="8">
    <source>
        <dbReference type="Proteomes" id="UP000650524"/>
    </source>
</evidence>
<accession>A0A8J6N388</accession>
<feature type="binding site" evidence="6">
    <location>
        <position position="64"/>
    </location>
    <ligand>
        <name>tRNA</name>
        <dbReference type="ChEBI" id="CHEBI:17843"/>
    </ligand>
</feature>
<comment type="caution">
    <text evidence="6">Lacks conserved residue(s) required for the propagation of feature annotation.</text>
</comment>
<dbReference type="GO" id="GO:0072344">
    <property type="term" value="P:rescue of stalled ribosome"/>
    <property type="evidence" value="ECO:0007669"/>
    <property type="project" value="UniProtKB-UniRule"/>
</dbReference>
<dbReference type="GO" id="GO:0000049">
    <property type="term" value="F:tRNA binding"/>
    <property type="evidence" value="ECO:0007669"/>
    <property type="project" value="UniProtKB-UniRule"/>
</dbReference>
<evidence type="ECO:0000256" key="4">
    <source>
        <dbReference type="ARBA" id="ARBA00022884"/>
    </source>
</evidence>
<feature type="active site" description="Proton acceptor" evidence="6">
    <location>
        <position position="19"/>
    </location>
</feature>
<evidence type="ECO:0000256" key="3">
    <source>
        <dbReference type="ARBA" id="ARBA00022801"/>
    </source>
</evidence>
<keyword evidence="2 6" id="KW-0820">tRNA-binding</keyword>
<dbReference type="InterPro" id="IPR036416">
    <property type="entry name" value="Pept_tRNA_hydro_sf"/>
</dbReference>
<comment type="subunit">
    <text evidence="6">Monomer.</text>
</comment>
<dbReference type="PANTHER" id="PTHR17224:SF1">
    <property type="entry name" value="PEPTIDYL-TRNA HYDROLASE"/>
    <property type="match status" value="1"/>
</dbReference>